<feature type="region of interest" description="Disordered" evidence="2">
    <location>
        <begin position="1100"/>
        <end position="1119"/>
    </location>
</feature>
<dbReference type="GO" id="GO:0043124">
    <property type="term" value="P:negative regulation of canonical NF-kappaB signal transduction"/>
    <property type="evidence" value="ECO:0007669"/>
    <property type="project" value="TreeGrafter"/>
</dbReference>
<dbReference type="Proteomes" id="UP000275408">
    <property type="component" value="Unassembled WGS sequence"/>
</dbReference>
<feature type="region of interest" description="Disordered" evidence="2">
    <location>
        <begin position="1152"/>
        <end position="1171"/>
    </location>
</feature>
<dbReference type="GO" id="GO:0046330">
    <property type="term" value="P:positive regulation of JNK cascade"/>
    <property type="evidence" value="ECO:0007669"/>
    <property type="project" value="TreeGrafter"/>
</dbReference>
<dbReference type="InterPro" id="IPR055292">
    <property type="entry name" value="MABP1"/>
</dbReference>
<dbReference type="SMART" id="SM00320">
    <property type="entry name" value="WD40"/>
    <property type="match status" value="10"/>
</dbReference>
<feature type="compositionally biased region" description="Basic and acidic residues" evidence="2">
    <location>
        <begin position="1565"/>
        <end position="1584"/>
    </location>
</feature>
<dbReference type="STRING" id="46731.A0A3M6UQ78"/>
<protein>
    <recommendedName>
        <fullName evidence="3">MABP1/WDR62 second WD40 domain-containing protein</fullName>
    </recommendedName>
</protein>
<sequence length="1643" mass="181093">MNPDRLGRIPPPTRRLVVRKANSQRDLRPITERATLDKVLGLTVSRNAALACDPLSGVVAYPAGKTITSVAFSGDGKYLATGESGHMPCVRVWDMEDQSHPQISEMVKGHKFGISCVAFSPNLKYVASVGFQHDMIVNIWNWKVSALSFSENGSYFVTVGVRHVKFWYFDTESNKSKVSKTLVINGRAGLLGEQRNNTFCDVACGRGVNSDITYCVTSSGLLCSINSKRVLDTWVELKTSKAYALAVSEHYIICGCADGIIRVFNPLKLQFIVTIPKPHFLGVNVAEGIDSSNPLSKSEQAAYPDAVAVAFDTVNHKLTCVYNDHSLYTWDVKDMKKIGKAWSSLYHSTCVWGVEVYPNVTDNRQAALPPGSFLTCSSDDTVRVWNIEEGTSILFERNVYSKEMMKVLYTEDTVANLKDNDISPAIKNMRDSTGDTRNAGVRCLRISPDGQTLATGDRSGNVRVYDLMFFDEVAKIEAHESEVLCVEFSPNESGHKLLASAGRDRLIHIFDIVNNFVLVQTLDDHSASITSVKFNVSESDELQLLSCAADKSIIFRTAQQNPEFQFVRTTNHVGKTTFYDMDIDPSGKYAATACQDRGVRVYDVNSGKQTRNYKGTPRDDGTLVRITLDSSGTYAATSCSDKSVCLTEFESGECVASMSGHSGRCIFVWKIPSTYTQNMVEKLHVLGEEPENKIEFGTPIRRETYQMAHPSIIETAEEDDFVPADPSAFSRPMKDPSPPVKDYRFSVGQLPAWAKKQLVAEGNEKTTVSPEESNTGTVVQPGGRWAQRVQNGGIHIAGDNGKIKPIPLLQDPTDLENTSVSERKISSIKKKTVLSYCAMFSSALSDRIYPLERRCSLTYGEDDDLFPSDGRAALENLSEEEKNHTEEAAPPGVTVSRGSDIMPKARVRKSSVEVSESGELKFEEAEELDVGDAKEVIIYLPPSQDDFDSEVASAPRVQEFVQHYEAFQLNHHQSCPNIVQQVKRLRGDLVNQEKPVKLVNDEPVPLNRSPSLDLLPFRVVTCLRAFELSVAERPKRLSLTVEDPKGEEQEGKDKASSEDDEDEVISPSEDTTKPFGYDENKPEGGEDEEMVGRYFETLGTSSPAQKADEQVTEPPPLDTDRLMRTRLSISARFLSRSHQPGRIGVISTNLDEEKGENYHSDDSKQDLQRRKEEMAQAVEATRKRLEALGWKAKEDILKKMPVNSATSTATITSVSSVSSTTVISYSKSTTISSNSGSSPSTAAEEPASKTSTVLSSVSTTHTSSVSATSKTSTVTTSMSFTPTTVVNSASGSGKNGDSTPVSALTESSSKPSVITNLLETRLADVQENCKEERKDQSAKKDIPESKKDNVSKADDTEKSKRTASNLIAFFSQSKSSKNKDKEKENSKEKERAKSKEKDKEKGRATPPLVKEISDLKSTSGGKLERRGSEGKSWRKSLGILGGSSKHDKEDKHKRHSEPRSSTPPDMLSKNALKQNEREDKLNKKPTEPRSSTPPVDKQMKNSQPAKHHESTLKTVKEEKEKKSPTKPQPERRSSNTSSELAGKTSQPPGAKTNETSLTTSSRNAPLREKKGRVSSEERREKSRSLGDIGSRLHKVEEVSILDPSVPPSRTVDTMDIPNQIKTAEKRPKSSAGILETTPPQTKK</sequence>
<feature type="region of interest" description="Disordered" evidence="2">
    <location>
        <begin position="878"/>
        <end position="898"/>
    </location>
</feature>
<dbReference type="InterPro" id="IPR015943">
    <property type="entry name" value="WD40/YVTN_repeat-like_dom_sf"/>
</dbReference>
<dbReference type="PANTHER" id="PTHR44813:SF1">
    <property type="entry name" value="MITOGEN-ACTIVATED PROTEIN KINASE-BINDING PROTEIN 1"/>
    <property type="match status" value="1"/>
</dbReference>
<dbReference type="InterPro" id="IPR001680">
    <property type="entry name" value="WD40_rpt"/>
</dbReference>
<dbReference type="Pfam" id="PF24782">
    <property type="entry name" value="WD40_MABP1-WDR62_2nd"/>
    <property type="match status" value="1"/>
</dbReference>
<dbReference type="GO" id="GO:0005737">
    <property type="term" value="C:cytoplasm"/>
    <property type="evidence" value="ECO:0007669"/>
    <property type="project" value="TreeGrafter"/>
</dbReference>
<evidence type="ECO:0000313" key="4">
    <source>
        <dbReference type="EMBL" id="RMX55508.1"/>
    </source>
</evidence>
<feature type="region of interest" description="Disordered" evidence="2">
    <location>
        <begin position="1039"/>
        <end position="1087"/>
    </location>
</feature>
<dbReference type="Gene3D" id="2.130.10.10">
    <property type="entry name" value="YVTN repeat-like/Quinoprotein amine dehydrogenase"/>
    <property type="match status" value="4"/>
</dbReference>
<feature type="region of interest" description="Disordered" evidence="2">
    <location>
        <begin position="1325"/>
        <end position="1643"/>
    </location>
</feature>
<feature type="repeat" description="WD" evidence="1">
    <location>
        <begin position="373"/>
        <end position="395"/>
    </location>
</feature>
<comment type="caution">
    <text evidence="4">The sequence shown here is derived from an EMBL/GenBank/DDBJ whole genome shotgun (WGS) entry which is preliminary data.</text>
</comment>
<feature type="compositionally biased region" description="Basic and acidic residues" evidence="2">
    <location>
        <begin position="1325"/>
        <end position="1360"/>
    </location>
</feature>
<feature type="compositionally biased region" description="Basic and acidic residues" evidence="2">
    <location>
        <begin position="1506"/>
        <end position="1533"/>
    </location>
</feature>
<organism evidence="4 5">
    <name type="scientific">Pocillopora damicornis</name>
    <name type="common">Cauliflower coral</name>
    <name type="synonym">Millepora damicornis</name>
    <dbReference type="NCBI Taxonomy" id="46731"/>
    <lineage>
        <taxon>Eukaryota</taxon>
        <taxon>Metazoa</taxon>
        <taxon>Cnidaria</taxon>
        <taxon>Anthozoa</taxon>
        <taxon>Hexacorallia</taxon>
        <taxon>Scleractinia</taxon>
        <taxon>Astrocoeniina</taxon>
        <taxon>Pocilloporidae</taxon>
        <taxon>Pocillopora</taxon>
    </lineage>
</organism>
<feature type="compositionally biased region" description="Basic and acidic residues" evidence="2">
    <location>
        <begin position="1474"/>
        <end position="1487"/>
    </location>
</feature>
<feature type="compositionally biased region" description="Basic and acidic residues" evidence="2">
    <location>
        <begin position="1070"/>
        <end position="1084"/>
    </location>
</feature>
<feature type="domain" description="MABP1/WDR62 second WD40" evidence="3">
    <location>
        <begin position="351"/>
        <end position="662"/>
    </location>
</feature>
<dbReference type="SUPFAM" id="SSF50978">
    <property type="entry name" value="WD40 repeat-like"/>
    <property type="match status" value="2"/>
</dbReference>
<name>A0A3M6UQ78_POCDA</name>
<feature type="compositionally biased region" description="Polar residues" evidence="2">
    <location>
        <begin position="1534"/>
        <end position="1563"/>
    </location>
</feature>
<gene>
    <name evidence="4" type="ORF">pdam_00024122</name>
</gene>
<feature type="non-terminal residue" evidence="4">
    <location>
        <position position="1643"/>
    </location>
</feature>
<feature type="region of interest" description="Disordered" evidence="2">
    <location>
        <begin position="1228"/>
        <end position="1313"/>
    </location>
</feature>
<feature type="compositionally biased region" description="Basic and acidic residues" evidence="2">
    <location>
        <begin position="1422"/>
        <end position="1432"/>
    </location>
</feature>
<dbReference type="EMBL" id="RCHS01001043">
    <property type="protein sequence ID" value="RMX55508.1"/>
    <property type="molecule type" value="Genomic_DNA"/>
</dbReference>
<evidence type="ECO:0000256" key="1">
    <source>
        <dbReference type="PROSITE-ProRule" id="PRU00221"/>
    </source>
</evidence>
<dbReference type="Pfam" id="PF00400">
    <property type="entry name" value="WD40"/>
    <property type="match status" value="2"/>
</dbReference>
<dbReference type="InterPro" id="IPR056162">
    <property type="entry name" value="WD40_MABP1-WDR62_2nd"/>
</dbReference>
<dbReference type="InterPro" id="IPR036322">
    <property type="entry name" value="WD40_repeat_dom_sf"/>
</dbReference>
<dbReference type="PANTHER" id="PTHR44813">
    <property type="entry name" value="MITOGEN-ACTIVATED PROTEIN KINASE-BINDING PROTEIN 1"/>
    <property type="match status" value="1"/>
</dbReference>
<evidence type="ECO:0000259" key="3">
    <source>
        <dbReference type="Pfam" id="PF24782"/>
    </source>
</evidence>
<feature type="compositionally biased region" description="Basic and acidic residues" evidence="2">
    <location>
        <begin position="1042"/>
        <end position="1057"/>
    </location>
</feature>
<reference evidence="4 5" key="1">
    <citation type="journal article" date="2018" name="Sci. Rep.">
        <title>Comparative analysis of the Pocillopora damicornis genome highlights role of immune system in coral evolution.</title>
        <authorList>
            <person name="Cunning R."/>
            <person name="Bay R.A."/>
            <person name="Gillette P."/>
            <person name="Baker A.C."/>
            <person name="Traylor-Knowles N."/>
        </authorList>
    </citation>
    <scope>NUCLEOTIDE SEQUENCE [LARGE SCALE GENOMIC DNA]</scope>
    <source>
        <strain evidence="4">RSMAS</strain>
        <tissue evidence="4">Whole animal</tissue>
    </source>
</reference>
<keyword evidence="5" id="KW-1185">Reference proteome</keyword>
<feature type="repeat" description="WD" evidence="1">
    <location>
        <begin position="476"/>
        <end position="512"/>
    </location>
</feature>
<accession>A0A3M6UQ78</accession>
<proteinExistence type="predicted"/>
<feature type="compositionally biased region" description="Polar residues" evidence="2">
    <location>
        <begin position="1287"/>
        <end position="1313"/>
    </location>
</feature>
<keyword evidence="1" id="KW-0853">WD repeat</keyword>
<feature type="compositionally biased region" description="Basic and acidic residues" evidence="2">
    <location>
        <begin position="1377"/>
        <end position="1403"/>
    </location>
</feature>
<dbReference type="OrthoDB" id="10593874at2759"/>
<dbReference type="PROSITE" id="PS50082">
    <property type="entry name" value="WD_REPEATS_2"/>
    <property type="match status" value="2"/>
</dbReference>
<feature type="compositionally biased region" description="Low complexity" evidence="2">
    <location>
        <begin position="1228"/>
        <end position="1286"/>
    </location>
</feature>
<evidence type="ECO:0000256" key="2">
    <source>
        <dbReference type="SAM" id="MobiDB-lite"/>
    </source>
</evidence>
<evidence type="ECO:0000313" key="5">
    <source>
        <dbReference type="Proteomes" id="UP000275408"/>
    </source>
</evidence>